<sequence length="69" mass="8107">MKELIMQNTALKVPAATLPLEDRLHLLISWASRKMSERRIETTRRLTQQEIANLPENLRIDIGTRHQEM</sequence>
<dbReference type="Proteomes" id="UP001230207">
    <property type="component" value="Unassembled WGS sequence"/>
</dbReference>
<gene>
    <name evidence="1" type="ORF">QO002_002845</name>
</gene>
<dbReference type="RefSeq" id="WP_307230696.1">
    <property type="nucleotide sequence ID" value="NZ_JAUSVF010000001.1"/>
</dbReference>
<keyword evidence="2" id="KW-1185">Reference proteome</keyword>
<name>A0ABU0BV23_9HYPH</name>
<protein>
    <recommendedName>
        <fullName evidence="3">DUF1127 domain-containing protein</fullName>
    </recommendedName>
</protein>
<organism evidence="1 2">
    <name type="scientific">Pararhizobium capsulatum DSM 1112</name>
    <dbReference type="NCBI Taxonomy" id="1121113"/>
    <lineage>
        <taxon>Bacteria</taxon>
        <taxon>Pseudomonadati</taxon>
        <taxon>Pseudomonadota</taxon>
        <taxon>Alphaproteobacteria</taxon>
        <taxon>Hyphomicrobiales</taxon>
        <taxon>Rhizobiaceae</taxon>
        <taxon>Rhizobium/Agrobacterium group</taxon>
        <taxon>Pararhizobium</taxon>
    </lineage>
</organism>
<comment type="caution">
    <text evidence="1">The sequence shown here is derived from an EMBL/GenBank/DDBJ whole genome shotgun (WGS) entry which is preliminary data.</text>
</comment>
<evidence type="ECO:0000313" key="1">
    <source>
        <dbReference type="EMBL" id="MDQ0320707.1"/>
    </source>
</evidence>
<dbReference type="EMBL" id="JAUSVF010000001">
    <property type="protein sequence ID" value="MDQ0320707.1"/>
    <property type="molecule type" value="Genomic_DNA"/>
</dbReference>
<proteinExistence type="predicted"/>
<reference evidence="1 2" key="1">
    <citation type="submission" date="2023-07" db="EMBL/GenBank/DDBJ databases">
        <title>Genomic Encyclopedia of Type Strains, Phase IV (KMG-IV): sequencing the most valuable type-strain genomes for metagenomic binning, comparative biology and taxonomic classification.</title>
        <authorList>
            <person name="Goeker M."/>
        </authorList>
    </citation>
    <scope>NUCLEOTIDE SEQUENCE [LARGE SCALE GENOMIC DNA]</scope>
    <source>
        <strain evidence="1 2">DSM 1112</strain>
    </source>
</reference>
<accession>A0ABU0BV23</accession>
<evidence type="ECO:0008006" key="3">
    <source>
        <dbReference type="Google" id="ProtNLM"/>
    </source>
</evidence>
<evidence type="ECO:0000313" key="2">
    <source>
        <dbReference type="Proteomes" id="UP001230207"/>
    </source>
</evidence>